<dbReference type="NCBIfam" id="TIGR02647">
    <property type="entry name" value="DNA"/>
    <property type="match status" value="1"/>
</dbReference>
<sequence length="85" mass="9171">MNYHAELVAELNLLNQFDLSTTQTGIKIHHDASPEVIAAAQRLFDKGLISQVDGGYLTDLGHQAAEYSQSLVSILTSPVALDTTC</sequence>
<dbReference type="InterPro" id="IPR013468">
    <property type="entry name" value="CHP02647"/>
</dbReference>
<protein>
    <submittedName>
        <fullName evidence="1">TIGR02647 family protein</fullName>
    </submittedName>
</protein>
<evidence type="ECO:0000313" key="1">
    <source>
        <dbReference type="EMBL" id="RVU31114.1"/>
    </source>
</evidence>
<name>A0A437Q952_9GAMM</name>
<proteinExistence type="predicted"/>
<organism evidence="1 2">
    <name type="scientific">Neptunomonas marina</name>
    <dbReference type="NCBI Taxonomy" id="1815562"/>
    <lineage>
        <taxon>Bacteria</taxon>
        <taxon>Pseudomonadati</taxon>
        <taxon>Pseudomonadota</taxon>
        <taxon>Gammaproteobacteria</taxon>
        <taxon>Oceanospirillales</taxon>
        <taxon>Oceanospirillaceae</taxon>
        <taxon>Neptunomonas</taxon>
    </lineage>
</organism>
<dbReference type="AlphaFoldDB" id="A0A437Q952"/>
<reference evidence="1 2" key="1">
    <citation type="submission" date="2019-01" db="EMBL/GenBank/DDBJ databases">
        <authorList>
            <person name="Chen W.-M."/>
        </authorList>
    </citation>
    <scope>NUCLEOTIDE SEQUENCE [LARGE SCALE GENOMIC DNA]</scope>
    <source>
        <strain evidence="1 2">HPM-16</strain>
    </source>
</reference>
<gene>
    <name evidence="1" type="ORF">EOE65_08910</name>
</gene>
<dbReference type="Proteomes" id="UP000282818">
    <property type="component" value="Unassembled WGS sequence"/>
</dbReference>
<accession>A0A437Q952</accession>
<dbReference type="RefSeq" id="WP_127693959.1">
    <property type="nucleotide sequence ID" value="NZ_SACQ01000003.1"/>
</dbReference>
<keyword evidence="2" id="KW-1185">Reference proteome</keyword>
<evidence type="ECO:0000313" key="2">
    <source>
        <dbReference type="Proteomes" id="UP000282818"/>
    </source>
</evidence>
<comment type="caution">
    <text evidence="1">The sequence shown here is derived from an EMBL/GenBank/DDBJ whole genome shotgun (WGS) entry which is preliminary data.</text>
</comment>
<dbReference type="EMBL" id="SACQ01000003">
    <property type="protein sequence ID" value="RVU31114.1"/>
    <property type="molecule type" value="Genomic_DNA"/>
</dbReference>
<dbReference type="Pfam" id="PF18918">
    <property type="entry name" value="DUF5669"/>
    <property type="match status" value="1"/>
</dbReference>